<organism evidence="2 3">
    <name type="scientific">Mucisphaera calidilacus</name>
    <dbReference type="NCBI Taxonomy" id="2527982"/>
    <lineage>
        <taxon>Bacteria</taxon>
        <taxon>Pseudomonadati</taxon>
        <taxon>Planctomycetota</taxon>
        <taxon>Phycisphaerae</taxon>
        <taxon>Phycisphaerales</taxon>
        <taxon>Phycisphaeraceae</taxon>
        <taxon>Mucisphaera</taxon>
    </lineage>
</organism>
<reference evidence="2 3" key="1">
    <citation type="submission" date="2019-02" db="EMBL/GenBank/DDBJ databases">
        <title>Deep-cultivation of Planctomycetes and their phenomic and genomic characterization uncovers novel biology.</title>
        <authorList>
            <person name="Wiegand S."/>
            <person name="Jogler M."/>
            <person name="Boedeker C."/>
            <person name="Pinto D."/>
            <person name="Vollmers J."/>
            <person name="Rivas-Marin E."/>
            <person name="Kohn T."/>
            <person name="Peeters S.H."/>
            <person name="Heuer A."/>
            <person name="Rast P."/>
            <person name="Oberbeckmann S."/>
            <person name="Bunk B."/>
            <person name="Jeske O."/>
            <person name="Meyerdierks A."/>
            <person name="Storesund J.E."/>
            <person name="Kallscheuer N."/>
            <person name="Luecker S."/>
            <person name="Lage O.M."/>
            <person name="Pohl T."/>
            <person name="Merkel B.J."/>
            <person name="Hornburger P."/>
            <person name="Mueller R.-W."/>
            <person name="Bruemmer F."/>
            <person name="Labrenz M."/>
            <person name="Spormann A.M."/>
            <person name="Op den Camp H."/>
            <person name="Overmann J."/>
            <person name="Amann R."/>
            <person name="Jetten M.S.M."/>
            <person name="Mascher T."/>
            <person name="Medema M.H."/>
            <person name="Devos D.P."/>
            <person name="Kaster A.-K."/>
            <person name="Ovreas L."/>
            <person name="Rohde M."/>
            <person name="Galperin M.Y."/>
            <person name="Jogler C."/>
        </authorList>
    </citation>
    <scope>NUCLEOTIDE SEQUENCE [LARGE SCALE GENOMIC DNA]</scope>
    <source>
        <strain evidence="2 3">Pan265</strain>
    </source>
</reference>
<proteinExistence type="predicted"/>
<feature type="transmembrane region" description="Helical" evidence="1">
    <location>
        <begin position="12"/>
        <end position="34"/>
    </location>
</feature>
<dbReference type="Proteomes" id="UP000320386">
    <property type="component" value="Chromosome"/>
</dbReference>
<feature type="transmembrane region" description="Helical" evidence="1">
    <location>
        <begin position="145"/>
        <end position="164"/>
    </location>
</feature>
<evidence type="ECO:0000313" key="2">
    <source>
        <dbReference type="EMBL" id="QDU71592.1"/>
    </source>
</evidence>
<name>A0A518BX81_9BACT</name>
<dbReference type="EMBL" id="CP036280">
    <property type="protein sequence ID" value="QDU71592.1"/>
    <property type="molecule type" value="Genomic_DNA"/>
</dbReference>
<sequence length="176" mass="19118">MDAVRAERGPNPIALLTSWLVLVAGLTLIGTLVLGPDLDRAELAEARTCVLEQRLDWWERRAGAHEDFLVALRADDPLVLEHLALTELNRIVRGKRLYDERVTFVAPNPAVLGHLGGWLDDAAGPLTTAAISAPRRGYLDGLSSWKRVGLLVAGSLFVVAGILWNPQGDRGVNQST</sequence>
<gene>
    <name evidence="2" type="ORF">Pan265_14440</name>
</gene>
<dbReference type="RefSeq" id="WP_145445730.1">
    <property type="nucleotide sequence ID" value="NZ_CP036280.1"/>
</dbReference>
<dbReference type="AlphaFoldDB" id="A0A518BX81"/>
<keyword evidence="1" id="KW-0812">Transmembrane</keyword>
<keyword evidence="3" id="KW-1185">Reference proteome</keyword>
<keyword evidence="1" id="KW-1133">Transmembrane helix</keyword>
<evidence type="ECO:0000256" key="1">
    <source>
        <dbReference type="SAM" id="Phobius"/>
    </source>
</evidence>
<dbReference type="KEGG" id="mcad:Pan265_14440"/>
<keyword evidence="1" id="KW-0472">Membrane</keyword>
<evidence type="ECO:0000313" key="3">
    <source>
        <dbReference type="Proteomes" id="UP000320386"/>
    </source>
</evidence>
<protein>
    <submittedName>
        <fullName evidence="2">Uncharacterized protein</fullName>
    </submittedName>
</protein>
<accession>A0A518BX81</accession>